<dbReference type="GO" id="GO:0016791">
    <property type="term" value="F:phosphatase activity"/>
    <property type="evidence" value="ECO:0007669"/>
    <property type="project" value="TreeGrafter"/>
</dbReference>
<evidence type="ECO:0000313" key="1">
    <source>
        <dbReference type="EMBL" id="BCJ96390.1"/>
    </source>
</evidence>
<sequence length="214" mass="24816">MKVVLIRHGLTKGNLERRYIGSTDESLCEEGVNSLQSLVAQHIYPEVKQVFISPMKRCIETAGIIYPNQHPIIEEDFRECDFGLFEYKTYEQLKENIEYIQWLDSEGKGTIPQGEGQEAFKLRCHKGFYNIMENLTVSVDEKDTIGFILHGGTIMAIMEEYASPPESFYHWQCKNGEGYVCRWDFAKKVLLLEAKISILDFKQAMNRCVREKEI</sequence>
<name>A0A6S6RA81_9FIRM</name>
<accession>A0A6S6RA81</accession>
<evidence type="ECO:0000313" key="2">
    <source>
        <dbReference type="Proteomes" id="UP000515561"/>
    </source>
</evidence>
<dbReference type="Pfam" id="PF00300">
    <property type="entry name" value="His_Phos_1"/>
    <property type="match status" value="1"/>
</dbReference>
<dbReference type="PANTHER" id="PTHR48100">
    <property type="entry name" value="BROAD-SPECIFICITY PHOSPHATASE YOR283W-RELATED"/>
    <property type="match status" value="1"/>
</dbReference>
<dbReference type="AlphaFoldDB" id="A0A6S6RA81"/>
<dbReference type="Gene3D" id="3.40.50.1240">
    <property type="entry name" value="Phosphoglycerate mutase-like"/>
    <property type="match status" value="1"/>
</dbReference>
<dbReference type="RefSeq" id="WP_184093244.1">
    <property type="nucleotide sequence ID" value="NZ_AP023367.1"/>
</dbReference>
<dbReference type="SMART" id="SM00855">
    <property type="entry name" value="PGAM"/>
    <property type="match status" value="1"/>
</dbReference>
<dbReference type="InterPro" id="IPR013078">
    <property type="entry name" value="His_Pase_superF_clade-1"/>
</dbReference>
<proteinExistence type="predicted"/>
<dbReference type="InterPro" id="IPR029033">
    <property type="entry name" value="His_PPase_superfam"/>
</dbReference>
<dbReference type="Proteomes" id="UP000515561">
    <property type="component" value="Chromosome"/>
</dbReference>
<organism evidence="1 2">
    <name type="scientific">Anaerocolumna cellulosilytica</name>
    <dbReference type="NCBI Taxonomy" id="433286"/>
    <lineage>
        <taxon>Bacteria</taxon>
        <taxon>Bacillati</taxon>
        <taxon>Bacillota</taxon>
        <taxon>Clostridia</taxon>
        <taxon>Lachnospirales</taxon>
        <taxon>Lachnospiraceae</taxon>
        <taxon>Anaerocolumna</taxon>
    </lineage>
</organism>
<keyword evidence="2" id="KW-1185">Reference proteome</keyword>
<dbReference type="SUPFAM" id="SSF53254">
    <property type="entry name" value="Phosphoglycerate mutase-like"/>
    <property type="match status" value="1"/>
</dbReference>
<dbReference type="EMBL" id="AP023367">
    <property type="protein sequence ID" value="BCJ96390.1"/>
    <property type="molecule type" value="Genomic_DNA"/>
</dbReference>
<gene>
    <name evidence="1" type="primary">cobC_2</name>
    <name evidence="1" type="ORF">acsn021_39590</name>
</gene>
<reference evidence="1 2" key="1">
    <citation type="journal article" date="2016" name="Int. J. Syst. Evol. Microbiol.">
        <title>Descriptions of Anaerotaenia torta gen. nov., sp. nov. and Anaerocolumna cellulosilytica gen. nov., sp. nov. isolated from a methanogenic reactor of cattle waste.</title>
        <authorList>
            <person name="Uek A."/>
            <person name="Ohtaki Y."/>
            <person name="Kaku N."/>
            <person name="Ueki K."/>
        </authorList>
    </citation>
    <scope>NUCLEOTIDE SEQUENCE [LARGE SCALE GENOMIC DNA]</scope>
    <source>
        <strain evidence="1 2">SN021</strain>
    </source>
</reference>
<dbReference type="KEGG" id="acel:acsn021_39590"/>
<dbReference type="GO" id="GO:0005737">
    <property type="term" value="C:cytoplasm"/>
    <property type="evidence" value="ECO:0007669"/>
    <property type="project" value="TreeGrafter"/>
</dbReference>
<dbReference type="CDD" id="cd07067">
    <property type="entry name" value="HP_PGM_like"/>
    <property type="match status" value="1"/>
</dbReference>
<dbReference type="InterPro" id="IPR050275">
    <property type="entry name" value="PGM_Phosphatase"/>
</dbReference>
<dbReference type="PANTHER" id="PTHR48100:SF1">
    <property type="entry name" value="HISTIDINE PHOSPHATASE FAMILY PROTEIN-RELATED"/>
    <property type="match status" value="1"/>
</dbReference>
<protein>
    <submittedName>
        <fullName evidence="1">Alpha-ribazole phosphatase</fullName>
    </submittedName>
</protein>